<dbReference type="RefSeq" id="WP_162410965.1">
    <property type="nucleotide sequence ID" value="NZ_PDWN01000012.1"/>
</dbReference>
<evidence type="ECO:0000256" key="7">
    <source>
        <dbReference type="SAM" id="Phobius"/>
    </source>
</evidence>
<dbReference type="PANTHER" id="PTHR43394">
    <property type="entry name" value="ATP-DEPENDENT PERMEASE MDL1, MITOCHONDRIAL"/>
    <property type="match status" value="1"/>
</dbReference>
<dbReference type="Proteomes" id="UP000788419">
    <property type="component" value="Unassembled WGS sequence"/>
</dbReference>
<reference evidence="10 11" key="1">
    <citation type="submission" date="2017-10" db="EMBL/GenBank/DDBJ databases">
        <title>Whole genome sequencing of members of genus Pseudoxanthomonas.</title>
        <authorList>
            <person name="Kumar S."/>
            <person name="Bansal K."/>
            <person name="Kaur A."/>
            <person name="Patil P."/>
            <person name="Sharma S."/>
            <person name="Patil P.B."/>
        </authorList>
    </citation>
    <scope>NUCLEOTIDE SEQUENCE [LARGE SCALE GENOMIC DNA]</scope>
    <source>
        <strain evidence="10 11">DSM 17801</strain>
    </source>
</reference>
<evidence type="ECO:0000313" key="10">
    <source>
        <dbReference type="EMBL" id="KAF1693297.1"/>
    </source>
</evidence>
<dbReference type="EMBL" id="PDWN01000012">
    <property type="protein sequence ID" value="KAF1693297.1"/>
    <property type="molecule type" value="Genomic_DNA"/>
</dbReference>
<feature type="domain" description="ABC transmembrane type-1" evidence="9">
    <location>
        <begin position="36"/>
        <end position="313"/>
    </location>
</feature>
<dbReference type="Pfam" id="PF00005">
    <property type="entry name" value="ABC_tran"/>
    <property type="match status" value="1"/>
</dbReference>
<dbReference type="Pfam" id="PF00664">
    <property type="entry name" value="ABC_membrane"/>
    <property type="match status" value="1"/>
</dbReference>
<dbReference type="InterPro" id="IPR011918">
    <property type="entry name" value="ABC_MsbA_ATP-bd"/>
</dbReference>
<dbReference type="InterPro" id="IPR027417">
    <property type="entry name" value="P-loop_NTPase"/>
</dbReference>
<feature type="transmembrane region" description="Helical" evidence="7">
    <location>
        <begin position="254"/>
        <end position="278"/>
    </location>
</feature>
<feature type="transmembrane region" description="Helical" evidence="7">
    <location>
        <begin position="72"/>
        <end position="95"/>
    </location>
</feature>
<evidence type="ECO:0000256" key="1">
    <source>
        <dbReference type="ARBA" id="ARBA00004651"/>
    </source>
</evidence>
<evidence type="ECO:0000256" key="5">
    <source>
        <dbReference type="ARBA" id="ARBA00022989"/>
    </source>
</evidence>
<keyword evidence="11" id="KW-1185">Reference proteome</keyword>
<evidence type="ECO:0000256" key="3">
    <source>
        <dbReference type="ARBA" id="ARBA00022741"/>
    </source>
</evidence>
<organism evidence="10 11">
    <name type="scientific">Pseudoxanthomonas daejeonensis</name>
    <dbReference type="NCBI Taxonomy" id="266062"/>
    <lineage>
        <taxon>Bacteria</taxon>
        <taxon>Pseudomonadati</taxon>
        <taxon>Pseudomonadota</taxon>
        <taxon>Gammaproteobacteria</taxon>
        <taxon>Lysobacterales</taxon>
        <taxon>Lysobacteraceae</taxon>
        <taxon>Pseudoxanthomonas</taxon>
    </lineage>
</organism>
<feature type="transmembrane region" description="Helical" evidence="7">
    <location>
        <begin position="290"/>
        <end position="308"/>
    </location>
</feature>
<dbReference type="PROSITE" id="PS50929">
    <property type="entry name" value="ABC_TM1F"/>
    <property type="match status" value="1"/>
</dbReference>
<sequence>MAENDNERDGRMRRLGSLRTLSPFVRRHRGLFGAWLVALAVSSSATLSLPVAVRYMIDHGFGGGTQINQAFGLLFVVAVVLAAATAARFFFVSLLGEKVVADLRSQLYAHLIGLDPAFHDRSRSGELVSRLSADSELLRSVIGTTMSVALRSSVTVVGSLVMLFVTSPHLAAYSLVGIPLSVLPIVLGARRLEKASRASQDRVADANALAAETLGAVRTVQAYAREPYERGRFGAALDVAVATARRRIGAQAMVTAAAIVLVFGAIVLVLWSGAHQVIEGTMTAGTLGQFVLYALIGGGSVGALAEVWNELQRAAGGMGRISELLQEQPQVATPARPVALPSPLQGDIRFEQVMFHYPERLDAPALQGFDLHVRHGETVALVGPSGAGKSTVLSLLLRFHDPQSGAVRIDGIDLRETDPAALRAQVALVPQHPVLFAASAMDNIRYGRLDASDDEVRAAARAAEADGFIEALPQGYASELGERGARLSGGQQQRVAIARALLKDAPVLLLDEATSALDAQSERAVQHALENLMRGRTTLVVAHRLATVLRADRIVVIDQGRIVAEGTHEQLLAQGGLYAELARLQFLD</sequence>
<evidence type="ECO:0000259" key="8">
    <source>
        <dbReference type="PROSITE" id="PS50893"/>
    </source>
</evidence>
<proteinExistence type="predicted"/>
<accession>A0ABQ6Z595</accession>
<comment type="caution">
    <text evidence="10">The sequence shown here is derived from an EMBL/GenBank/DDBJ whole genome shotgun (WGS) entry which is preliminary data.</text>
</comment>
<dbReference type="SMART" id="SM00382">
    <property type="entry name" value="AAA"/>
    <property type="match status" value="1"/>
</dbReference>
<dbReference type="InterPro" id="IPR036640">
    <property type="entry name" value="ABC1_TM_sf"/>
</dbReference>
<dbReference type="InterPro" id="IPR003593">
    <property type="entry name" value="AAA+_ATPase"/>
</dbReference>
<keyword evidence="3" id="KW-0547">Nucleotide-binding</keyword>
<keyword evidence="2 7" id="KW-0812">Transmembrane</keyword>
<keyword evidence="6 7" id="KW-0472">Membrane</keyword>
<keyword evidence="4 10" id="KW-0067">ATP-binding</keyword>
<dbReference type="PROSITE" id="PS50893">
    <property type="entry name" value="ABC_TRANSPORTER_2"/>
    <property type="match status" value="1"/>
</dbReference>
<protein>
    <submittedName>
        <fullName evidence="10">ABC transporter ATP-binding protein</fullName>
    </submittedName>
</protein>
<dbReference type="InterPro" id="IPR017871">
    <property type="entry name" value="ABC_transporter-like_CS"/>
</dbReference>
<dbReference type="CDD" id="cd18575">
    <property type="entry name" value="ABC_6TM_bac_exporter_ABCB8_10_like"/>
    <property type="match status" value="1"/>
</dbReference>
<dbReference type="Gene3D" id="1.20.1560.10">
    <property type="entry name" value="ABC transporter type 1, transmembrane domain"/>
    <property type="match status" value="1"/>
</dbReference>
<name>A0ABQ6Z595_9GAMM</name>
<dbReference type="GO" id="GO:0005524">
    <property type="term" value="F:ATP binding"/>
    <property type="evidence" value="ECO:0007669"/>
    <property type="project" value="UniProtKB-KW"/>
</dbReference>
<dbReference type="PROSITE" id="PS00211">
    <property type="entry name" value="ABC_TRANSPORTER_1"/>
    <property type="match status" value="1"/>
</dbReference>
<gene>
    <name evidence="10" type="ORF">CSC65_12740</name>
</gene>
<dbReference type="InterPro" id="IPR039421">
    <property type="entry name" value="Type_1_exporter"/>
</dbReference>
<dbReference type="InterPro" id="IPR011527">
    <property type="entry name" value="ABC1_TM_dom"/>
</dbReference>
<feature type="transmembrane region" description="Helical" evidence="7">
    <location>
        <begin position="148"/>
        <end position="165"/>
    </location>
</feature>
<evidence type="ECO:0000313" key="11">
    <source>
        <dbReference type="Proteomes" id="UP000788419"/>
    </source>
</evidence>
<dbReference type="PANTHER" id="PTHR43394:SF1">
    <property type="entry name" value="ATP-BINDING CASSETTE SUB-FAMILY B MEMBER 10, MITOCHONDRIAL"/>
    <property type="match status" value="1"/>
</dbReference>
<dbReference type="NCBIfam" id="TIGR02204">
    <property type="entry name" value="MsbA_rel"/>
    <property type="match status" value="1"/>
</dbReference>
<comment type="subcellular location">
    <subcellularLocation>
        <location evidence="1">Cell membrane</location>
        <topology evidence="1">Multi-pass membrane protein</topology>
    </subcellularLocation>
</comment>
<dbReference type="SUPFAM" id="SSF52540">
    <property type="entry name" value="P-loop containing nucleoside triphosphate hydrolases"/>
    <property type="match status" value="1"/>
</dbReference>
<dbReference type="Gene3D" id="3.40.50.300">
    <property type="entry name" value="P-loop containing nucleotide triphosphate hydrolases"/>
    <property type="match status" value="1"/>
</dbReference>
<evidence type="ECO:0000256" key="6">
    <source>
        <dbReference type="ARBA" id="ARBA00023136"/>
    </source>
</evidence>
<keyword evidence="5 7" id="KW-1133">Transmembrane helix</keyword>
<dbReference type="SUPFAM" id="SSF90123">
    <property type="entry name" value="ABC transporter transmembrane region"/>
    <property type="match status" value="1"/>
</dbReference>
<dbReference type="InterPro" id="IPR003439">
    <property type="entry name" value="ABC_transporter-like_ATP-bd"/>
</dbReference>
<evidence type="ECO:0000256" key="4">
    <source>
        <dbReference type="ARBA" id="ARBA00022840"/>
    </source>
</evidence>
<evidence type="ECO:0000259" key="9">
    <source>
        <dbReference type="PROSITE" id="PS50929"/>
    </source>
</evidence>
<evidence type="ECO:0000256" key="2">
    <source>
        <dbReference type="ARBA" id="ARBA00022692"/>
    </source>
</evidence>
<feature type="transmembrane region" description="Helical" evidence="7">
    <location>
        <begin position="171"/>
        <end position="189"/>
    </location>
</feature>
<feature type="domain" description="ABC transporter" evidence="8">
    <location>
        <begin position="348"/>
        <end position="584"/>
    </location>
</feature>